<feature type="transmembrane region" description="Helical" evidence="1">
    <location>
        <begin position="241"/>
        <end position="265"/>
    </location>
</feature>
<reference evidence="2" key="1">
    <citation type="journal article" date="2016" name="PLoS ONE">
        <title>Genetic Diversity of O-Antigens in Hafnia alvei and the Development of a Suspension Array for Serotype Detection.</title>
        <authorList>
            <person name="Duan Z."/>
            <person name="Niedziela T."/>
            <person name="Lugowski C."/>
            <person name="Cao B."/>
            <person name="Wang T."/>
            <person name="Xu L."/>
            <person name="Yang B."/>
            <person name="Liu B."/>
            <person name="Wang L."/>
        </authorList>
    </citation>
    <scope>NUCLEOTIDE SEQUENCE</scope>
    <source>
        <strain evidence="2">PCM1223</strain>
    </source>
</reference>
<feature type="transmembrane region" description="Helical" evidence="1">
    <location>
        <begin position="331"/>
        <end position="350"/>
    </location>
</feature>
<keyword evidence="1" id="KW-0472">Membrane</keyword>
<feature type="transmembrane region" description="Helical" evidence="1">
    <location>
        <begin position="356"/>
        <end position="382"/>
    </location>
</feature>
<name>A0A172X0S3_HAFAL</name>
<sequence length="400" mass="46062">MSRFLKVLKLSILTRLMSMDKSLLAKKSKNYAAEKLWLILYSTIFVIGFLCYVFGGSVLPGVFMVAMLLSSVLVLVDGIKKNELLTAVFFLFLFLFGALITSKESERLAIIVNSFIFFASFLLSCHLIKKRVVVNFSIFSFLFSHLYFLGFVFYCLYKFGTVNENLYNSIFEGNSRNIVSAVLLMTSVFLFFSSYLFKEKVYLSALVLDLFCSVLLFGRSGIFLSFAVLLLGIYVKFFKGTFLKGAVLCTMIVLILLVSFAVLGLDEFTSLLDKTNISSGFDTPRFEMWSQYIENMDISRFFLGGDFFYSPAIMAFNGNPHNSFIMLQSRFGICAIVLFSIMIYRLFFLIRTDVVLFFLIMILFIRMFFDVFALFGFFDYIWICMLFGLRKNNEAVFYER</sequence>
<evidence type="ECO:0000313" key="2">
    <source>
        <dbReference type="EMBL" id="ANF30189.1"/>
    </source>
</evidence>
<organism evidence="2">
    <name type="scientific">Hafnia alvei</name>
    <dbReference type="NCBI Taxonomy" id="569"/>
    <lineage>
        <taxon>Bacteria</taxon>
        <taxon>Pseudomonadati</taxon>
        <taxon>Pseudomonadota</taxon>
        <taxon>Gammaproteobacteria</taxon>
        <taxon>Enterobacterales</taxon>
        <taxon>Hafniaceae</taxon>
        <taxon>Hafnia</taxon>
    </lineage>
</organism>
<protein>
    <submittedName>
        <fullName evidence="2">Uncharacterized protein</fullName>
    </submittedName>
</protein>
<feature type="transmembrane region" description="Helical" evidence="1">
    <location>
        <begin position="84"/>
        <end position="102"/>
    </location>
</feature>
<evidence type="ECO:0000256" key="1">
    <source>
        <dbReference type="SAM" id="Phobius"/>
    </source>
</evidence>
<feature type="transmembrane region" description="Helical" evidence="1">
    <location>
        <begin position="108"/>
        <end position="125"/>
    </location>
</feature>
<proteinExistence type="predicted"/>
<keyword evidence="1" id="KW-0812">Transmembrane</keyword>
<keyword evidence="1" id="KW-1133">Transmembrane helix</keyword>
<accession>A0A172X0S3</accession>
<feature type="transmembrane region" description="Helical" evidence="1">
    <location>
        <begin position="36"/>
        <end position="55"/>
    </location>
</feature>
<feature type="transmembrane region" description="Helical" evidence="1">
    <location>
        <begin position="177"/>
        <end position="197"/>
    </location>
</feature>
<dbReference type="AlphaFoldDB" id="A0A172X0S3"/>
<feature type="transmembrane region" description="Helical" evidence="1">
    <location>
        <begin position="132"/>
        <end position="157"/>
    </location>
</feature>
<feature type="transmembrane region" description="Helical" evidence="1">
    <location>
        <begin position="206"/>
        <end position="235"/>
    </location>
</feature>
<dbReference type="EMBL" id="KX117096">
    <property type="protein sequence ID" value="ANF30189.1"/>
    <property type="molecule type" value="Genomic_DNA"/>
</dbReference>